<proteinExistence type="predicted"/>
<accession>A0A254N089</accession>
<gene>
    <name evidence="2" type="ORF">CDO81_23490</name>
</gene>
<keyword evidence="1" id="KW-0732">Signal</keyword>
<protein>
    <submittedName>
        <fullName evidence="2">Uncharacterized protein</fullName>
    </submittedName>
</protein>
<dbReference type="AlphaFoldDB" id="A0A254N089"/>
<feature type="signal peptide" evidence="1">
    <location>
        <begin position="1"/>
        <end position="28"/>
    </location>
</feature>
<evidence type="ECO:0000256" key="1">
    <source>
        <dbReference type="SAM" id="SignalP"/>
    </source>
</evidence>
<reference evidence="2 3" key="1">
    <citation type="journal article" date="2007" name="Int. J. Syst. Evol. Microbiol.">
        <title>Description of Pelomonas aquatica sp. nov. and Pelomonas puraquae sp. nov., isolated from industrial and haemodialysis water.</title>
        <authorList>
            <person name="Gomila M."/>
            <person name="Bowien B."/>
            <person name="Falsen E."/>
            <person name="Moore E.R."/>
            <person name="Lalucat J."/>
        </authorList>
    </citation>
    <scope>NUCLEOTIDE SEQUENCE [LARGE SCALE GENOMIC DNA]</scope>
    <source>
        <strain evidence="2 3">CCUG 52769</strain>
    </source>
</reference>
<dbReference type="RefSeq" id="WP_088485686.1">
    <property type="nucleotide sequence ID" value="NZ_JBCNLH010000003.1"/>
</dbReference>
<dbReference type="Proteomes" id="UP000197446">
    <property type="component" value="Unassembled WGS sequence"/>
</dbReference>
<comment type="caution">
    <text evidence="2">The sequence shown here is derived from an EMBL/GenBank/DDBJ whole genome shotgun (WGS) entry which is preliminary data.</text>
</comment>
<dbReference type="OrthoDB" id="8904243at2"/>
<organism evidence="2 3">
    <name type="scientific">Roseateles puraquae</name>
    <dbReference type="NCBI Taxonomy" id="431059"/>
    <lineage>
        <taxon>Bacteria</taxon>
        <taxon>Pseudomonadati</taxon>
        <taxon>Pseudomonadota</taxon>
        <taxon>Betaproteobacteria</taxon>
        <taxon>Burkholderiales</taxon>
        <taxon>Sphaerotilaceae</taxon>
        <taxon>Roseateles</taxon>
    </lineage>
</organism>
<dbReference type="EMBL" id="NISI01000013">
    <property type="protein sequence ID" value="OWR01731.1"/>
    <property type="molecule type" value="Genomic_DNA"/>
</dbReference>
<feature type="chain" id="PRO_5013010353" evidence="1">
    <location>
        <begin position="29"/>
        <end position="116"/>
    </location>
</feature>
<keyword evidence="3" id="KW-1185">Reference proteome</keyword>
<evidence type="ECO:0000313" key="2">
    <source>
        <dbReference type="EMBL" id="OWR01731.1"/>
    </source>
</evidence>
<sequence>MTTWTTLRPLTLTAALLATLTLTAPAIAQEPTVPAAADRLLLRSAQGEYLLDDGRTLRVHVGVRRLGVALDESPLETWRAESAELLVSPDGLRRVRLFRNGDGSVERIAFETDRVR</sequence>
<evidence type="ECO:0000313" key="3">
    <source>
        <dbReference type="Proteomes" id="UP000197446"/>
    </source>
</evidence>
<name>A0A254N089_9BURK</name>